<feature type="compositionally biased region" description="Low complexity" evidence="6">
    <location>
        <begin position="279"/>
        <end position="297"/>
    </location>
</feature>
<dbReference type="OrthoDB" id="29098at2759"/>
<name>A0A6G1GS43_9PEZI</name>
<dbReference type="Pfam" id="PF17745">
    <property type="entry name" value="Ydr279_N"/>
    <property type="match status" value="1"/>
</dbReference>
<dbReference type="InterPro" id="IPR019024">
    <property type="entry name" value="RNase_H2_suB_wHTH"/>
</dbReference>
<reference evidence="9" key="1">
    <citation type="journal article" date="2020" name="Stud. Mycol.">
        <title>101 Dothideomycetes genomes: a test case for predicting lifestyles and emergence of pathogens.</title>
        <authorList>
            <person name="Haridas S."/>
            <person name="Albert R."/>
            <person name="Binder M."/>
            <person name="Bloem J."/>
            <person name="Labutti K."/>
            <person name="Salamov A."/>
            <person name="Andreopoulos B."/>
            <person name="Baker S."/>
            <person name="Barry K."/>
            <person name="Bills G."/>
            <person name="Bluhm B."/>
            <person name="Cannon C."/>
            <person name="Castanera R."/>
            <person name="Culley D."/>
            <person name="Daum C."/>
            <person name="Ezra D."/>
            <person name="Gonzalez J."/>
            <person name="Henrissat B."/>
            <person name="Kuo A."/>
            <person name="Liang C."/>
            <person name="Lipzen A."/>
            <person name="Lutzoni F."/>
            <person name="Magnuson J."/>
            <person name="Mondo S."/>
            <person name="Nolan M."/>
            <person name="Ohm R."/>
            <person name="Pangilinan J."/>
            <person name="Park H.-J."/>
            <person name="Ramirez L."/>
            <person name="Alfaro M."/>
            <person name="Sun H."/>
            <person name="Tritt A."/>
            <person name="Yoshinaga Y."/>
            <person name="Zwiers L.-H."/>
            <person name="Turgeon B."/>
            <person name="Goodwin S."/>
            <person name="Spatafora J."/>
            <person name="Crous P."/>
            <person name="Grigoriev I."/>
        </authorList>
    </citation>
    <scope>NUCLEOTIDE SEQUENCE</scope>
    <source>
        <strain evidence="9">CBS 113979</strain>
    </source>
</reference>
<dbReference type="EMBL" id="ML977173">
    <property type="protein sequence ID" value="KAF1983632.1"/>
    <property type="molecule type" value="Genomic_DNA"/>
</dbReference>
<dbReference type="GO" id="GO:0032299">
    <property type="term" value="C:ribonuclease H2 complex"/>
    <property type="evidence" value="ECO:0007669"/>
    <property type="project" value="InterPro"/>
</dbReference>
<dbReference type="Proteomes" id="UP000800041">
    <property type="component" value="Unassembled WGS sequence"/>
</dbReference>
<dbReference type="Pfam" id="PF09468">
    <property type="entry name" value="RNase_H2-Ydr279"/>
    <property type="match status" value="1"/>
</dbReference>
<protein>
    <recommendedName>
        <fullName evidence="2">Ribonuclease H2 subunit B</fullName>
    </recommendedName>
    <alternativeName>
        <fullName evidence="5">Ribonuclease HI subunit B</fullName>
    </alternativeName>
</protein>
<accession>A0A6G1GS43</accession>
<feature type="region of interest" description="Disordered" evidence="6">
    <location>
        <begin position="276"/>
        <end position="297"/>
    </location>
</feature>
<comment type="function">
    <text evidence="4">Non catalytic subunit of RNase H2, an endonuclease that specifically degrades the RNA of RNA:DNA hybrids. Participates in DNA replication, possibly by mediating the removal of lagging-strand Okazaki fragment RNA primers during DNA replication. Mediates the excision of single ribonucleotides from DNA:RNA duplexes.</text>
</comment>
<dbReference type="PANTHER" id="PTHR13383:SF11">
    <property type="entry name" value="RIBONUCLEASE H2 SUBUNIT B"/>
    <property type="match status" value="1"/>
</dbReference>
<feature type="region of interest" description="Disordered" evidence="6">
    <location>
        <begin position="402"/>
        <end position="447"/>
    </location>
</feature>
<feature type="compositionally biased region" description="Low complexity" evidence="6">
    <location>
        <begin position="15"/>
        <end position="26"/>
    </location>
</feature>
<gene>
    <name evidence="9" type="ORF">K402DRAFT_396389</name>
</gene>
<comment type="subcellular location">
    <subcellularLocation>
        <location evidence="1">Nucleus</location>
    </subcellularLocation>
</comment>
<evidence type="ECO:0000256" key="4">
    <source>
        <dbReference type="ARBA" id="ARBA00024778"/>
    </source>
</evidence>
<dbReference type="Gene3D" id="1.10.20.120">
    <property type="match status" value="1"/>
</dbReference>
<evidence type="ECO:0000259" key="7">
    <source>
        <dbReference type="Pfam" id="PF09468"/>
    </source>
</evidence>
<feature type="region of interest" description="Disordered" evidence="6">
    <location>
        <begin position="94"/>
        <end position="119"/>
    </location>
</feature>
<evidence type="ECO:0000256" key="1">
    <source>
        <dbReference type="ARBA" id="ARBA00004123"/>
    </source>
</evidence>
<dbReference type="InterPro" id="IPR040456">
    <property type="entry name" value="RNase_H2_suB"/>
</dbReference>
<evidence type="ECO:0000256" key="2">
    <source>
        <dbReference type="ARBA" id="ARBA00019062"/>
    </source>
</evidence>
<evidence type="ECO:0000313" key="10">
    <source>
        <dbReference type="Proteomes" id="UP000800041"/>
    </source>
</evidence>
<sequence>MPPKPRSKQSAKTTSAAPDAEPSAPAKTLPPSDANPRKLFILPKDATPDARIVTLSNPATRTPNRYFHCPKHGFYEFTKIAAPKKSPRSWLIADQGVGKNEEGVKKGDSQEESTRSSSSSSGYIAKAADLFIATPFDPLFFLLPVLQPKDAKAKSLFLASDDYLDAMGETSPHMRHLFQTPITRTLLERRMADICDHVSAGQEKMYRINHDKVLAEFLHKAERMIANGLPASMEEKFVRTALQKPVTSVKEETDISRVEAPVEKSGAEPMILADAADVAESQSSAAETSQDSQSSFDSTATASTAATSISIAASSEITLSSPKIPIIDAPEGIPHLLRLRTALTFLTSSYLPPTLRTLITTTLTSSTTPNIPSFAPLNAHLAALATLRAEQAALRSISDNISRKRAHADDDDEVAEARAEKKRRKEEEDKKKRNESRAVKQLKKVDTSGMKKLSSFFTKK</sequence>
<feature type="region of interest" description="Disordered" evidence="6">
    <location>
        <begin position="1"/>
        <end position="43"/>
    </location>
</feature>
<evidence type="ECO:0000313" key="9">
    <source>
        <dbReference type="EMBL" id="KAF1983632.1"/>
    </source>
</evidence>
<feature type="domain" description="Ribonuclease H2 subunit B wHTH" evidence="7">
    <location>
        <begin position="140"/>
        <end position="359"/>
    </location>
</feature>
<dbReference type="GO" id="GO:0006401">
    <property type="term" value="P:RNA catabolic process"/>
    <property type="evidence" value="ECO:0007669"/>
    <property type="project" value="TreeGrafter"/>
</dbReference>
<dbReference type="InterPro" id="IPR041195">
    <property type="entry name" value="Rnh202_N"/>
</dbReference>
<dbReference type="AlphaFoldDB" id="A0A6G1GS43"/>
<keyword evidence="3" id="KW-0539">Nucleus</keyword>
<proteinExistence type="predicted"/>
<organism evidence="9 10">
    <name type="scientific">Aulographum hederae CBS 113979</name>
    <dbReference type="NCBI Taxonomy" id="1176131"/>
    <lineage>
        <taxon>Eukaryota</taxon>
        <taxon>Fungi</taxon>
        <taxon>Dikarya</taxon>
        <taxon>Ascomycota</taxon>
        <taxon>Pezizomycotina</taxon>
        <taxon>Dothideomycetes</taxon>
        <taxon>Pleosporomycetidae</taxon>
        <taxon>Aulographales</taxon>
        <taxon>Aulographaceae</taxon>
    </lineage>
</organism>
<evidence type="ECO:0000256" key="6">
    <source>
        <dbReference type="SAM" id="MobiDB-lite"/>
    </source>
</evidence>
<dbReference type="GO" id="GO:0005654">
    <property type="term" value="C:nucleoplasm"/>
    <property type="evidence" value="ECO:0007669"/>
    <property type="project" value="TreeGrafter"/>
</dbReference>
<evidence type="ECO:0000256" key="3">
    <source>
        <dbReference type="ARBA" id="ARBA00023242"/>
    </source>
</evidence>
<evidence type="ECO:0000259" key="8">
    <source>
        <dbReference type="Pfam" id="PF17745"/>
    </source>
</evidence>
<dbReference type="PANTHER" id="PTHR13383">
    <property type="entry name" value="RIBONUCLEASE H2 SUBUNIT B"/>
    <property type="match status" value="1"/>
</dbReference>
<feature type="domain" description="Rnh202 triple barrel" evidence="8">
    <location>
        <begin position="41"/>
        <end position="137"/>
    </location>
</feature>
<dbReference type="CDD" id="cd09270">
    <property type="entry name" value="RNase_H2-B"/>
    <property type="match status" value="1"/>
</dbReference>
<feature type="compositionally biased region" description="Basic and acidic residues" evidence="6">
    <location>
        <begin position="99"/>
        <end position="114"/>
    </location>
</feature>
<keyword evidence="10" id="KW-1185">Reference proteome</keyword>
<feature type="compositionally biased region" description="Basic and acidic residues" evidence="6">
    <location>
        <begin position="415"/>
        <end position="446"/>
    </location>
</feature>
<evidence type="ECO:0000256" key="5">
    <source>
        <dbReference type="ARBA" id="ARBA00033464"/>
    </source>
</evidence>